<dbReference type="Proteomes" id="UP000079169">
    <property type="component" value="Unplaced"/>
</dbReference>
<dbReference type="RefSeq" id="XP_026682939.1">
    <property type="nucleotide sequence ID" value="XM_026827138.1"/>
</dbReference>
<dbReference type="GO" id="GO:0005794">
    <property type="term" value="C:Golgi apparatus"/>
    <property type="evidence" value="ECO:0007669"/>
    <property type="project" value="TreeGrafter"/>
</dbReference>
<keyword evidence="1" id="KW-1185">Reference proteome</keyword>
<evidence type="ECO:0000313" key="1">
    <source>
        <dbReference type="Proteomes" id="UP000079169"/>
    </source>
</evidence>
<sequence length="288" mass="33243">MCITFMYCNHNAPLDSYKLVLASNRDEDFRRETKPLHQWPNRDVIGGQDAVKGGTWLATSTNGKLGILLNVLGENSRPNGRDRGPLVVKYVEGQKSAEEYLTDLKKETEENVFNGFHIVLLELTLQSTNIYHFSNIAPLDSPSTKVTNVTNKQENKDHVYGFGNSQCTSQPFQKVIFGKEKFAEIVNKFNRKSESQNLIQNILDLMKNKQSNYPDPEIDRKAEADMDEDYKMRYSRVCVDISSIFYGTRTHSIILVDHNNVMDFHEWTLDYETKKWIHTHIRKTLNMA</sequence>
<evidence type="ECO:0000313" key="2">
    <source>
        <dbReference type="RefSeq" id="XP_026682939.1"/>
    </source>
</evidence>
<dbReference type="OrthoDB" id="191601at2759"/>
<dbReference type="InterPro" id="IPR008551">
    <property type="entry name" value="TANGO2"/>
</dbReference>
<accession>A0A3Q0J380</accession>
<dbReference type="OMA" id="FAWRPGH"/>
<dbReference type="PANTHER" id="PTHR17985">
    <property type="entry name" value="SER/THR-RICH PROTEIN T10 IN DGCR REGION"/>
    <property type="match status" value="1"/>
</dbReference>
<dbReference type="GO" id="GO:0007030">
    <property type="term" value="P:Golgi organization"/>
    <property type="evidence" value="ECO:0007669"/>
    <property type="project" value="TreeGrafter"/>
</dbReference>
<proteinExistence type="predicted"/>
<protein>
    <submittedName>
        <fullName evidence="2">Transport and Golgi organization 2 homolog isoform X1</fullName>
    </submittedName>
</protein>
<organism evidence="1 2">
    <name type="scientific">Diaphorina citri</name>
    <name type="common">Asian citrus psyllid</name>
    <dbReference type="NCBI Taxonomy" id="121845"/>
    <lineage>
        <taxon>Eukaryota</taxon>
        <taxon>Metazoa</taxon>
        <taxon>Ecdysozoa</taxon>
        <taxon>Arthropoda</taxon>
        <taxon>Hexapoda</taxon>
        <taxon>Insecta</taxon>
        <taxon>Pterygota</taxon>
        <taxon>Neoptera</taxon>
        <taxon>Paraneoptera</taxon>
        <taxon>Hemiptera</taxon>
        <taxon>Sternorrhyncha</taxon>
        <taxon>Psylloidea</taxon>
        <taxon>Psyllidae</taxon>
        <taxon>Diaphorininae</taxon>
        <taxon>Diaphorina</taxon>
    </lineage>
</organism>
<dbReference type="CTD" id="128989"/>
<dbReference type="PaxDb" id="121845-A0A3Q0J380"/>
<dbReference type="STRING" id="121845.A0A3Q0J380"/>
<gene>
    <name evidence="2" type="primary">LOC103514137</name>
</gene>
<dbReference type="GeneID" id="103514137"/>
<name>A0A3Q0J380_DIACI</name>
<dbReference type="PANTHER" id="PTHR17985:SF8">
    <property type="entry name" value="TRANSPORT AND GOLGI ORGANIZATION PROTEIN 2 HOMOLOG"/>
    <property type="match status" value="1"/>
</dbReference>
<dbReference type="GO" id="GO:0009306">
    <property type="term" value="P:protein secretion"/>
    <property type="evidence" value="ECO:0007669"/>
    <property type="project" value="TreeGrafter"/>
</dbReference>
<dbReference type="AlphaFoldDB" id="A0A3Q0J380"/>
<dbReference type="KEGG" id="dci:103514137"/>
<reference evidence="2" key="1">
    <citation type="submission" date="2025-08" db="UniProtKB">
        <authorList>
            <consortium name="RefSeq"/>
        </authorList>
    </citation>
    <scope>IDENTIFICATION</scope>
</reference>
<dbReference type="Pfam" id="PF05742">
    <property type="entry name" value="TANGO2"/>
    <property type="match status" value="1"/>
</dbReference>